<evidence type="ECO:0000313" key="2">
    <source>
        <dbReference type="EMBL" id="MTF38481.1"/>
    </source>
</evidence>
<proteinExistence type="predicted"/>
<organism evidence="2 3">
    <name type="scientific">Cyanobacterium aponinum 0216</name>
    <dbReference type="NCBI Taxonomy" id="2676140"/>
    <lineage>
        <taxon>Bacteria</taxon>
        <taxon>Bacillati</taxon>
        <taxon>Cyanobacteriota</taxon>
        <taxon>Cyanophyceae</taxon>
        <taxon>Oscillatoriophycideae</taxon>
        <taxon>Chroococcales</taxon>
        <taxon>Geminocystaceae</taxon>
        <taxon>Cyanobacterium</taxon>
    </lineage>
</organism>
<feature type="domain" description="NurA" evidence="1">
    <location>
        <begin position="81"/>
        <end position="360"/>
    </location>
</feature>
<dbReference type="EMBL" id="WMIA01000005">
    <property type="protein sequence ID" value="MTF38481.1"/>
    <property type="molecule type" value="Genomic_DNA"/>
</dbReference>
<dbReference type="SMART" id="SM00933">
    <property type="entry name" value="NurA"/>
    <property type="match status" value="1"/>
</dbReference>
<accession>A0A844GTV3</accession>
<dbReference type="Proteomes" id="UP000437131">
    <property type="component" value="Unassembled WGS sequence"/>
</dbReference>
<dbReference type="AlphaFoldDB" id="A0A844GTV3"/>
<protein>
    <submittedName>
        <fullName evidence="2">Nuclease</fullName>
    </submittedName>
</protein>
<gene>
    <name evidence="2" type="ORF">GGC33_06040</name>
</gene>
<dbReference type="InterPro" id="IPR018977">
    <property type="entry name" value="NurA_domain"/>
</dbReference>
<reference evidence="2 3" key="1">
    <citation type="submission" date="2019-11" db="EMBL/GenBank/DDBJ databases">
        <title>Isolation of a new High Light Tolerant Cyanobacteria.</title>
        <authorList>
            <person name="Dobson Z."/>
            <person name="Vaughn N."/>
            <person name="Vaughn M."/>
            <person name="Fromme P."/>
            <person name="Mazor Y."/>
        </authorList>
    </citation>
    <scope>NUCLEOTIDE SEQUENCE [LARGE SCALE GENOMIC DNA]</scope>
    <source>
        <strain evidence="2 3">0216</strain>
    </source>
</reference>
<dbReference type="RefSeq" id="WP_338324338.1">
    <property type="nucleotide sequence ID" value="NZ_WMIA01000005.1"/>
</dbReference>
<evidence type="ECO:0000313" key="3">
    <source>
        <dbReference type="Proteomes" id="UP000437131"/>
    </source>
</evidence>
<sequence>MLDLAKLARQMPDMGQEIQKEALKSSQRLEKAIQLLAIVEKDQDTFIKAQKEWSDRLLFTAATPQESITKKVKIPIAPNNHSVFSADGSQIAPSHHEIAYCYLINIGRIMLHYGQNLHPLLDTLPEIYYKSEDLYASRKWGIRTEEWMSYRRTVAEAEVLAEMACTWVNPPGAHFDTPNLAMMDGSLVYWFLETLPVEAREEILNPILKAWESLRQTKIPFVGYVSASRGTSAINFLRFPLCPYDNPNCMAFCGEEVDKTPCQKVEPLRDVNLWTHLLQRGERSAIFRSNSRILDLYGEENHIYFCYLHVGTEIARVEFPQWVAENESLLSQSLSITLAQVDKGFGYPVALAEAHNLAVVKGSDRTRFFALLEEQMIKAGIKNVGVSYKEARKRGSIA</sequence>
<dbReference type="Pfam" id="PF09376">
    <property type="entry name" value="NurA"/>
    <property type="match status" value="1"/>
</dbReference>
<name>A0A844GTV3_9CHRO</name>
<comment type="caution">
    <text evidence="2">The sequence shown here is derived from an EMBL/GenBank/DDBJ whole genome shotgun (WGS) entry which is preliminary data.</text>
</comment>
<evidence type="ECO:0000259" key="1">
    <source>
        <dbReference type="SMART" id="SM00933"/>
    </source>
</evidence>